<dbReference type="PANTHER" id="PTHR39470:SF1">
    <property type="entry name" value="CHORISMATE SYNTHASE PROTEIN"/>
    <property type="match status" value="1"/>
</dbReference>
<keyword evidence="1" id="KW-1133">Transmembrane helix</keyword>
<dbReference type="EMBL" id="KV722388">
    <property type="protein sequence ID" value="OCH91271.1"/>
    <property type="molecule type" value="Genomic_DNA"/>
</dbReference>
<evidence type="ECO:0000313" key="3">
    <source>
        <dbReference type="Proteomes" id="UP000250043"/>
    </source>
</evidence>
<evidence type="ECO:0000313" key="2">
    <source>
        <dbReference type="EMBL" id="OCH91271.1"/>
    </source>
</evidence>
<feature type="transmembrane region" description="Helical" evidence="1">
    <location>
        <begin position="44"/>
        <end position="63"/>
    </location>
</feature>
<name>A0A8E2DLQ2_9APHY</name>
<keyword evidence="3" id="KW-1185">Reference proteome</keyword>
<dbReference type="PANTHER" id="PTHR39470">
    <property type="entry name" value="CHROMOSOME 10, WHOLE GENOME SHOTGUN SEQUENCE"/>
    <property type="match status" value="1"/>
</dbReference>
<dbReference type="OrthoDB" id="4218123at2759"/>
<organism evidence="2 3">
    <name type="scientific">Obba rivulosa</name>
    <dbReference type="NCBI Taxonomy" id="1052685"/>
    <lineage>
        <taxon>Eukaryota</taxon>
        <taxon>Fungi</taxon>
        <taxon>Dikarya</taxon>
        <taxon>Basidiomycota</taxon>
        <taxon>Agaricomycotina</taxon>
        <taxon>Agaricomycetes</taxon>
        <taxon>Polyporales</taxon>
        <taxon>Gelatoporiaceae</taxon>
        <taxon>Obba</taxon>
    </lineage>
</organism>
<keyword evidence="1" id="KW-0812">Transmembrane</keyword>
<keyword evidence="1" id="KW-0472">Membrane</keyword>
<accession>A0A8E2DLQ2</accession>
<sequence>MMGPQFMDPTGIPSNAFVAAICILVAAAHFQYKRYRRTGELCQPILTIILTAYCLHIISVILFDWPPNIFTYLKLPPTVPAELLRETLLRRAALPPDATLPDSLELLLSRLSSVDIRSYYVRFGQATIQHCAWCESYKDYVIYMLSSTFPAYLAQVILLFILTITGSGHERWRKLASCAVIGIAALESFFVVNLEFSLLEDVSKVIMWHDFVWLVRQLLFLIVPLVTHFAPQSSPSPSPSPMLSIYATRDLLDKDLKRFLSLRYMRGAIMRDPTLRGAAIEWWEQQRVEGEWAREDQHVRHVAEQLGKGFSVPREGAGSDEAVVEGRQRTIARTAVTQMMSDGLAPS</sequence>
<evidence type="ECO:0000256" key="1">
    <source>
        <dbReference type="SAM" id="Phobius"/>
    </source>
</evidence>
<dbReference type="Proteomes" id="UP000250043">
    <property type="component" value="Unassembled WGS sequence"/>
</dbReference>
<feature type="transmembrane region" description="Helical" evidence="1">
    <location>
        <begin position="140"/>
        <end position="163"/>
    </location>
</feature>
<proteinExistence type="predicted"/>
<protein>
    <submittedName>
        <fullName evidence="2">Uncharacterized protein</fullName>
    </submittedName>
</protein>
<reference evidence="2 3" key="1">
    <citation type="submission" date="2016-07" db="EMBL/GenBank/DDBJ databases">
        <title>Draft genome of the white-rot fungus Obba rivulosa 3A-2.</title>
        <authorList>
            <consortium name="DOE Joint Genome Institute"/>
            <person name="Miettinen O."/>
            <person name="Riley R."/>
            <person name="Acob R."/>
            <person name="Barry K."/>
            <person name="Cullen D."/>
            <person name="De Vries R."/>
            <person name="Hainaut M."/>
            <person name="Hatakka A."/>
            <person name="Henrissat B."/>
            <person name="Hilden K."/>
            <person name="Kuo R."/>
            <person name="Labutti K."/>
            <person name="Lipzen A."/>
            <person name="Makela M.R."/>
            <person name="Sandor L."/>
            <person name="Spatafora J.W."/>
            <person name="Grigoriev I.V."/>
            <person name="Hibbett D.S."/>
        </authorList>
    </citation>
    <scope>NUCLEOTIDE SEQUENCE [LARGE SCALE GENOMIC DNA]</scope>
    <source>
        <strain evidence="2 3">3A-2</strain>
    </source>
</reference>
<gene>
    <name evidence="2" type="ORF">OBBRIDRAFT_792432</name>
</gene>
<dbReference type="AlphaFoldDB" id="A0A8E2DLQ2"/>
<feature type="transmembrane region" description="Helical" evidence="1">
    <location>
        <begin position="12"/>
        <end position="32"/>
    </location>
</feature>
<feature type="transmembrane region" description="Helical" evidence="1">
    <location>
        <begin position="175"/>
        <end position="199"/>
    </location>
</feature>